<keyword evidence="3" id="KW-1185">Reference proteome</keyword>
<sequence length="119" mass="12879">MAALRDASPLLPVPSLAVPSNPLLPPVELSLPSRGPPEAPFRPATPSCGSPYPTLKSAELPPSRRSSRLSLARQLHPNPVFAVRHRFIYLVPKFSFLALTRTSPLPLTPVPLPPSHPFL</sequence>
<dbReference type="GeneID" id="36589647"/>
<protein>
    <submittedName>
        <fullName evidence="2">Uncharacterized protein</fullName>
    </submittedName>
</protein>
<dbReference type="RefSeq" id="XP_024730005.1">
    <property type="nucleotide sequence ID" value="XM_024881570.1"/>
</dbReference>
<dbReference type="InParanoid" id="A0A2J6SQP4"/>
<gene>
    <name evidence="2" type="ORF">K444DRAFT_619768</name>
</gene>
<feature type="region of interest" description="Disordered" evidence="1">
    <location>
        <begin position="28"/>
        <end position="68"/>
    </location>
</feature>
<dbReference type="Proteomes" id="UP000235371">
    <property type="component" value="Unassembled WGS sequence"/>
</dbReference>
<organism evidence="2 3">
    <name type="scientific">Hyaloscypha bicolor E</name>
    <dbReference type="NCBI Taxonomy" id="1095630"/>
    <lineage>
        <taxon>Eukaryota</taxon>
        <taxon>Fungi</taxon>
        <taxon>Dikarya</taxon>
        <taxon>Ascomycota</taxon>
        <taxon>Pezizomycotina</taxon>
        <taxon>Leotiomycetes</taxon>
        <taxon>Helotiales</taxon>
        <taxon>Hyaloscyphaceae</taxon>
        <taxon>Hyaloscypha</taxon>
        <taxon>Hyaloscypha bicolor</taxon>
    </lineage>
</organism>
<dbReference type="EMBL" id="KZ613895">
    <property type="protein sequence ID" value="PMD53101.1"/>
    <property type="molecule type" value="Genomic_DNA"/>
</dbReference>
<evidence type="ECO:0000313" key="2">
    <source>
        <dbReference type="EMBL" id="PMD53101.1"/>
    </source>
</evidence>
<evidence type="ECO:0000313" key="3">
    <source>
        <dbReference type="Proteomes" id="UP000235371"/>
    </source>
</evidence>
<reference evidence="2 3" key="1">
    <citation type="submission" date="2016-04" db="EMBL/GenBank/DDBJ databases">
        <title>A degradative enzymes factory behind the ericoid mycorrhizal symbiosis.</title>
        <authorList>
            <consortium name="DOE Joint Genome Institute"/>
            <person name="Martino E."/>
            <person name="Morin E."/>
            <person name="Grelet G."/>
            <person name="Kuo A."/>
            <person name="Kohler A."/>
            <person name="Daghino S."/>
            <person name="Barry K."/>
            <person name="Choi C."/>
            <person name="Cichocki N."/>
            <person name="Clum A."/>
            <person name="Copeland A."/>
            <person name="Hainaut M."/>
            <person name="Haridas S."/>
            <person name="Labutti K."/>
            <person name="Lindquist E."/>
            <person name="Lipzen A."/>
            <person name="Khouja H.-R."/>
            <person name="Murat C."/>
            <person name="Ohm R."/>
            <person name="Olson A."/>
            <person name="Spatafora J."/>
            <person name="Veneault-Fourrey C."/>
            <person name="Henrissat B."/>
            <person name="Grigoriev I."/>
            <person name="Martin F."/>
            <person name="Perotto S."/>
        </authorList>
    </citation>
    <scope>NUCLEOTIDE SEQUENCE [LARGE SCALE GENOMIC DNA]</scope>
    <source>
        <strain evidence="2 3">E</strain>
    </source>
</reference>
<accession>A0A2J6SQP4</accession>
<dbReference type="AlphaFoldDB" id="A0A2J6SQP4"/>
<proteinExistence type="predicted"/>
<name>A0A2J6SQP4_9HELO</name>
<evidence type="ECO:0000256" key="1">
    <source>
        <dbReference type="SAM" id="MobiDB-lite"/>
    </source>
</evidence>